<evidence type="ECO:0000256" key="5">
    <source>
        <dbReference type="ARBA" id="ARBA00023128"/>
    </source>
</evidence>
<dbReference type="GO" id="GO:0005739">
    <property type="term" value="C:mitochondrion"/>
    <property type="evidence" value="ECO:0007669"/>
    <property type="project" value="UniProtKB-SubCell"/>
</dbReference>
<dbReference type="InterPro" id="IPR051035">
    <property type="entry name" value="Mito_inheritance_9"/>
</dbReference>
<dbReference type="SUPFAM" id="SSF56112">
    <property type="entry name" value="Protein kinase-like (PK-like)"/>
    <property type="match status" value="1"/>
</dbReference>
<evidence type="ECO:0000256" key="1">
    <source>
        <dbReference type="ARBA" id="ARBA00004173"/>
    </source>
</evidence>
<dbReference type="GeneID" id="54548808"/>
<dbReference type="InterPro" id="IPR011009">
    <property type="entry name" value="Kinase-like_dom_sf"/>
</dbReference>
<evidence type="ECO:0000256" key="6">
    <source>
        <dbReference type="ARBA" id="ARBA00031849"/>
    </source>
</evidence>
<evidence type="ECO:0000256" key="4">
    <source>
        <dbReference type="ARBA" id="ARBA00022946"/>
    </source>
</evidence>
<feature type="domain" description="Aminoglycoside phosphotransferase" evidence="7">
    <location>
        <begin position="92"/>
        <end position="358"/>
    </location>
</feature>
<keyword evidence="9" id="KW-1185">Reference proteome</keyword>
<dbReference type="Pfam" id="PF01636">
    <property type="entry name" value="APH"/>
    <property type="match status" value="1"/>
</dbReference>
<comment type="subcellular location">
    <subcellularLocation>
        <location evidence="1">Mitochondrion</location>
    </subcellularLocation>
</comment>
<proteinExistence type="inferred from homology"/>
<accession>A0A6A6JHV8</accession>
<evidence type="ECO:0000256" key="2">
    <source>
        <dbReference type="ARBA" id="ARBA00005543"/>
    </source>
</evidence>
<organism evidence="8 9">
    <name type="scientific">Westerdykella ornata</name>
    <dbReference type="NCBI Taxonomy" id="318751"/>
    <lineage>
        <taxon>Eukaryota</taxon>
        <taxon>Fungi</taxon>
        <taxon>Dikarya</taxon>
        <taxon>Ascomycota</taxon>
        <taxon>Pezizomycotina</taxon>
        <taxon>Dothideomycetes</taxon>
        <taxon>Pleosporomycetidae</taxon>
        <taxon>Pleosporales</taxon>
        <taxon>Sporormiaceae</taxon>
        <taxon>Westerdykella</taxon>
    </lineage>
</organism>
<comment type="similarity">
    <text evidence="2">Belongs to the AIM9 family.</text>
</comment>
<evidence type="ECO:0000313" key="8">
    <source>
        <dbReference type="EMBL" id="KAF2276240.1"/>
    </source>
</evidence>
<evidence type="ECO:0000259" key="7">
    <source>
        <dbReference type="Pfam" id="PF01636"/>
    </source>
</evidence>
<dbReference type="EMBL" id="ML986494">
    <property type="protein sequence ID" value="KAF2276240.1"/>
    <property type="molecule type" value="Genomic_DNA"/>
</dbReference>
<reference evidence="8" key="1">
    <citation type="journal article" date="2020" name="Stud. Mycol.">
        <title>101 Dothideomycetes genomes: a test case for predicting lifestyles and emergence of pathogens.</title>
        <authorList>
            <person name="Haridas S."/>
            <person name="Albert R."/>
            <person name="Binder M."/>
            <person name="Bloem J."/>
            <person name="Labutti K."/>
            <person name="Salamov A."/>
            <person name="Andreopoulos B."/>
            <person name="Baker S."/>
            <person name="Barry K."/>
            <person name="Bills G."/>
            <person name="Bluhm B."/>
            <person name="Cannon C."/>
            <person name="Castanera R."/>
            <person name="Culley D."/>
            <person name="Daum C."/>
            <person name="Ezra D."/>
            <person name="Gonzalez J."/>
            <person name="Henrissat B."/>
            <person name="Kuo A."/>
            <person name="Liang C."/>
            <person name="Lipzen A."/>
            <person name="Lutzoni F."/>
            <person name="Magnuson J."/>
            <person name="Mondo S."/>
            <person name="Nolan M."/>
            <person name="Ohm R."/>
            <person name="Pangilinan J."/>
            <person name="Park H.-J."/>
            <person name="Ramirez L."/>
            <person name="Alfaro M."/>
            <person name="Sun H."/>
            <person name="Tritt A."/>
            <person name="Yoshinaga Y."/>
            <person name="Zwiers L.-H."/>
            <person name="Turgeon B."/>
            <person name="Goodwin S."/>
            <person name="Spatafora J."/>
            <person name="Crous P."/>
            <person name="Grigoriev I."/>
        </authorList>
    </citation>
    <scope>NUCLEOTIDE SEQUENCE</scope>
    <source>
        <strain evidence="8">CBS 379.55</strain>
    </source>
</reference>
<keyword evidence="5" id="KW-0496">Mitochondrion</keyword>
<sequence length="556" mass="63156">MPLALSLRTISRRCWRSTERSASAQSPRALSITCQAGKPISTEELFKYTNGRFLVNENHARERRYVKFDVDQLCAVAASASGQHSPVHAIEKMEGGFSKALLLRKEDGSEIIAKIPFSIAGPLKWLLIWLVAVHTHTRVPVPKVLAWSSDPSNPVGAEFIVMEKAPGIQLFKTWEAMSEYDRFCLVKLLTKIEGGLAAIRFPASGSLYLCESMADDDTYVALDRDMDPSGRFCIGPSCERGWYAQSTTVSLHSPFNRGPWSNLSSFGIALVERETARIEQNPTSATTDPPRGSFDEQIAVLKMARDVMSRLVSQTLIDRVSQPVLWHTDLHMGNIYVSSEDHTKIVSLIDWQSIVVSPLFLQARFPEFLSVDEDYALGSEFPELPQDYHQMDADEQEIAEFKLKEAKLAKAYELSTGPQNKQAYKALFLPSFLRELFIRCGEASEEGVIPLRACLIQLSEVWNEVGFTGKCPFSFSEDDRQKHDQQFEEYRHFHKVQEIAREHLDTDSEGWIAPQFDFAMKQQQNERLLQMVMHRSSEYNKSPEEVRRIWPFLESS</sequence>
<dbReference type="Proteomes" id="UP000800097">
    <property type="component" value="Unassembled WGS sequence"/>
</dbReference>
<gene>
    <name evidence="8" type="ORF">EI97DRAFT_377861</name>
</gene>
<dbReference type="PANTHER" id="PTHR36091:SF1">
    <property type="entry name" value="ALTERED INHERITANCE OF MITOCHONDRIA PROTEIN 9, MITOCHONDRIAL"/>
    <property type="match status" value="1"/>
</dbReference>
<name>A0A6A6JHV8_WESOR</name>
<evidence type="ECO:0000256" key="3">
    <source>
        <dbReference type="ARBA" id="ARBA00016197"/>
    </source>
</evidence>
<dbReference type="PANTHER" id="PTHR36091">
    <property type="entry name" value="ALTERED INHERITANCE OF MITOCHONDRIA PROTEIN 9, MITOCHONDRIAL"/>
    <property type="match status" value="1"/>
</dbReference>
<evidence type="ECO:0000313" key="9">
    <source>
        <dbReference type="Proteomes" id="UP000800097"/>
    </source>
</evidence>
<keyword evidence="4" id="KW-0809">Transit peptide</keyword>
<dbReference type="InterPro" id="IPR002575">
    <property type="entry name" value="Aminoglycoside_PTrfase"/>
</dbReference>
<dbReference type="AlphaFoldDB" id="A0A6A6JHV8"/>
<dbReference type="OrthoDB" id="2906425at2759"/>
<protein>
    <recommendedName>
        <fullName evidence="3">Altered inheritance of mitochondria protein 9, mitochondrial</fullName>
    </recommendedName>
    <alternativeName>
        <fullName evidence="6">Found in mitochondrial proteome protein 29</fullName>
    </alternativeName>
</protein>
<dbReference type="RefSeq" id="XP_033653779.1">
    <property type="nucleotide sequence ID" value="XM_033795633.1"/>
</dbReference>